<feature type="binding site" evidence="8">
    <location>
        <position position="325"/>
    </location>
    <ligand>
        <name>GTP</name>
        <dbReference type="ChEBI" id="CHEBI:37565"/>
    </ligand>
</feature>
<feature type="binding site" evidence="8">
    <location>
        <begin position="319"/>
        <end position="325"/>
    </location>
    <ligand>
        <name>substrate</name>
    </ligand>
</feature>
<dbReference type="STRING" id="1618443.UV73_C0007G0023"/>
<evidence type="ECO:0000256" key="2">
    <source>
        <dbReference type="ARBA" id="ARBA00022598"/>
    </source>
</evidence>
<dbReference type="Gene3D" id="3.40.440.10">
    <property type="entry name" value="Adenylosuccinate Synthetase, subunit A, domain 1"/>
    <property type="match status" value="1"/>
</dbReference>
<keyword evidence="3 8" id="KW-0479">Metal-binding</keyword>
<keyword evidence="2 8" id="KW-0436">Ligase</keyword>
<accession>A0A0G1DIB9</accession>
<dbReference type="GO" id="GO:0004019">
    <property type="term" value="F:adenylosuccinate synthase activity"/>
    <property type="evidence" value="ECO:0007669"/>
    <property type="project" value="UniProtKB-UniRule"/>
</dbReference>
<keyword evidence="5 8" id="KW-0658">Purine biosynthesis</keyword>
<dbReference type="PATRIC" id="fig|1618443.3.peg.1040"/>
<feature type="binding site" evidence="8">
    <location>
        <begin position="70"/>
        <end position="72"/>
    </location>
    <ligand>
        <name>GTP</name>
        <dbReference type="ChEBI" id="CHEBI:37565"/>
    </ligand>
</feature>
<dbReference type="GO" id="GO:0044208">
    <property type="term" value="P:'de novo' AMP biosynthetic process"/>
    <property type="evidence" value="ECO:0007669"/>
    <property type="project" value="UniProtKB-UniRule"/>
</dbReference>
<dbReference type="PANTHER" id="PTHR11846">
    <property type="entry name" value="ADENYLOSUCCINATE SYNTHETASE"/>
    <property type="match status" value="1"/>
</dbReference>
<feature type="binding site" evidence="8">
    <location>
        <begin position="430"/>
        <end position="432"/>
    </location>
    <ligand>
        <name>GTP</name>
        <dbReference type="ChEBI" id="CHEBI:37565"/>
    </ligand>
</feature>
<feature type="binding site" evidence="8">
    <location>
        <position position="43"/>
    </location>
    <ligand>
        <name>Mg(2+)</name>
        <dbReference type="ChEBI" id="CHEBI:18420"/>
    </ligand>
</feature>
<dbReference type="SUPFAM" id="SSF52540">
    <property type="entry name" value="P-loop containing nucleoside triphosphate hydrolases"/>
    <property type="match status" value="1"/>
</dbReference>
<keyword evidence="7 8" id="KW-0342">GTP-binding</keyword>
<dbReference type="InterPro" id="IPR027417">
    <property type="entry name" value="P-loop_NTPase"/>
</dbReference>
<evidence type="ECO:0000256" key="7">
    <source>
        <dbReference type="ARBA" id="ARBA00023134"/>
    </source>
</evidence>
<dbReference type="UniPathway" id="UPA00075">
    <property type="reaction ID" value="UER00335"/>
</dbReference>
<comment type="catalytic activity">
    <reaction evidence="8 9">
        <text>IMP + L-aspartate + GTP = N(6)-(1,2-dicarboxyethyl)-AMP + GDP + phosphate + 2 H(+)</text>
        <dbReference type="Rhea" id="RHEA:15753"/>
        <dbReference type="ChEBI" id="CHEBI:15378"/>
        <dbReference type="ChEBI" id="CHEBI:29991"/>
        <dbReference type="ChEBI" id="CHEBI:37565"/>
        <dbReference type="ChEBI" id="CHEBI:43474"/>
        <dbReference type="ChEBI" id="CHEBI:57567"/>
        <dbReference type="ChEBI" id="CHEBI:58053"/>
        <dbReference type="ChEBI" id="CHEBI:58189"/>
        <dbReference type="EC" id="6.3.4.4"/>
    </reaction>
</comment>
<evidence type="ECO:0000256" key="3">
    <source>
        <dbReference type="ARBA" id="ARBA00022723"/>
    </source>
</evidence>
<feature type="active site" description="Proton donor" evidence="8">
    <location>
        <position position="71"/>
    </location>
</feature>
<dbReference type="InterPro" id="IPR001114">
    <property type="entry name" value="Adenylosuccinate_synthetase"/>
</dbReference>
<dbReference type="Gene3D" id="3.90.170.10">
    <property type="entry name" value="Adenylosuccinate Synthetase, subunit A, domain 3"/>
    <property type="match status" value="1"/>
</dbReference>
<comment type="caution">
    <text evidence="10">The sequence shown here is derived from an EMBL/GenBank/DDBJ whole genome shotgun (WGS) entry which is preliminary data.</text>
</comment>
<keyword evidence="6 8" id="KW-0460">Magnesium</keyword>
<evidence type="ECO:0000313" key="11">
    <source>
        <dbReference type="Proteomes" id="UP000034894"/>
    </source>
</evidence>
<name>A0A0G1DIB9_9BACT</name>
<feature type="binding site" evidence="8">
    <location>
        <begin position="351"/>
        <end position="353"/>
    </location>
    <ligand>
        <name>GTP</name>
        <dbReference type="ChEBI" id="CHEBI:37565"/>
    </ligand>
</feature>
<feature type="binding site" description="in other chain" evidence="8">
    <location>
        <position position="159"/>
    </location>
    <ligand>
        <name>IMP</name>
        <dbReference type="ChEBI" id="CHEBI:58053"/>
        <note>ligand shared between dimeric partners</note>
    </ligand>
</feature>
<dbReference type="GO" id="GO:0005737">
    <property type="term" value="C:cytoplasm"/>
    <property type="evidence" value="ECO:0007669"/>
    <property type="project" value="UniProtKB-SubCell"/>
</dbReference>
<feature type="binding site" description="in other chain" evidence="8">
    <location>
        <begin position="43"/>
        <end position="46"/>
    </location>
    <ligand>
        <name>IMP</name>
        <dbReference type="ChEBI" id="CHEBI:58053"/>
        <note>ligand shared between dimeric partners</note>
    </ligand>
</feature>
<dbReference type="GO" id="GO:0005525">
    <property type="term" value="F:GTP binding"/>
    <property type="evidence" value="ECO:0007669"/>
    <property type="project" value="UniProtKB-UniRule"/>
</dbReference>
<dbReference type="FunFam" id="3.90.170.10:FF:000001">
    <property type="entry name" value="Adenylosuccinate synthetase"/>
    <property type="match status" value="1"/>
</dbReference>
<proteinExistence type="inferred from homology"/>
<comment type="subunit">
    <text evidence="1 8">Homodimer.</text>
</comment>
<dbReference type="InterPro" id="IPR042111">
    <property type="entry name" value="Adenylosuccinate_synth_dom3"/>
</dbReference>
<dbReference type="CDD" id="cd03108">
    <property type="entry name" value="AdSS"/>
    <property type="match status" value="1"/>
</dbReference>
<dbReference type="FunFam" id="1.10.300.10:FF:000001">
    <property type="entry name" value="Adenylosuccinate synthetase"/>
    <property type="match status" value="1"/>
</dbReference>
<dbReference type="InterPro" id="IPR042110">
    <property type="entry name" value="Adenylosuccinate_synth_dom2"/>
</dbReference>
<evidence type="ECO:0000256" key="1">
    <source>
        <dbReference type="ARBA" id="ARBA00011738"/>
    </source>
</evidence>
<feature type="binding site" evidence="8">
    <location>
        <position position="70"/>
    </location>
    <ligand>
        <name>Mg(2+)</name>
        <dbReference type="ChEBI" id="CHEBI:18420"/>
    </ligand>
</feature>
<dbReference type="PANTHER" id="PTHR11846:SF0">
    <property type="entry name" value="ADENYLOSUCCINATE SYNTHETASE"/>
    <property type="match status" value="1"/>
</dbReference>
<feature type="binding site" description="in other chain" evidence="8">
    <location>
        <position position="323"/>
    </location>
    <ligand>
        <name>IMP</name>
        <dbReference type="ChEBI" id="CHEBI:58053"/>
        <note>ligand shared between dimeric partners</note>
    </ligand>
</feature>
<reference evidence="10 11" key="1">
    <citation type="journal article" date="2015" name="Nature">
        <title>rRNA introns, odd ribosomes, and small enigmatic genomes across a large radiation of phyla.</title>
        <authorList>
            <person name="Brown C.T."/>
            <person name="Hug L.A."/>
            <person name="Thomas B.C."/>
            <person name="Sharon I."/>
            <person name="Castelle C.J."/>
            <person name="Singh A."/>
            <person name="Wilkins M.J."/>
            <person name="Williams K.H."/>
            <person name="Banfield J.F."/>
        </authorList>
    </citation>
    <scope>NUCLEOTIDE SEQUENCE [LARGE SCALE GENOMIC DNA]</scope>
</reference>
<dbReference type="Pfam" id="PF00709">
    <property type="entry name" value="Adenylsucc_synt"/>
    <property type="match status" value="1"/>
</dbReference>
<dbReference type="Proteomes" id="UP000034894">
    <property type="component" value="Unassembled WGS sequence"/>
</dbReference>
<dbReference type="PROSITE" id="PS01266">
    <property type="entry name" value="ADENYLOSUCCIN_SYN_1"/>
    <property type="match status" value="1"/>
</dbReference>
<organism evidence="10 11">
    <name type="scientific">Candidatus Gottesmanbacteria bacterium GW2011_GWA2_43_14</name>
    <dbReference type="NCBI Taxonomy" id="1618443"/>
    <lineage>
        <taxon>Bacteria</taxon>
        <taxon>Candidatus Gottesmaniibacteriota</taxon>
    </lineage>
</organism>
<dbReference type="NCBIfam" id="TIGR00184">
    <property type="entry name" value="purA"/>
    <property type="match status" value="1"/>
</dbReference>
<sequence>MTKPVHISKKYKRELPPRESGGDFFWQMNLSKTTVVIGSQWGDEGKGKIVDFLSAKSDFIVRFHGGNNAGHTVVNSLGTFKMHLIPCGVFYPGTKLVITHGVVIDPLTLIKEIKTLEKSGVSLENRLFISPRAHIIMPYHRLLDSLYEKNKGKNKTGTTGRGIGPVYADKVSYMGIRLEDLVSPAVFKEKIALYLPIKNKIIKALGGKPLSFSKILKEYTLYARALKKYVTEPYFVLAEAAGKGKRILYEGAHGILLDNDWGTYPFVTASSVLPDISGKSSVIGIVKAYSTRVGEGPLPTEQANGIGEKLRKIGDEYGSTTGRPRRCGWFDAALVRFAARVGGFTGIALTKLDVLSDFKTIKVSVGYRGNGKNQGISGLDLKKAKPVYRTFKGWGKSLDNITSYKNLPTEAKKYIEFIESFVQVPVKYISTGPSRSALINR</sequence>
<keyword evidence="4 8" id="KW-0547">Nucleotide-binding</keyword>
<evidence type="ECO:0000313" key="10">
    <source>
        <dbReference type="EMBL" id="KKS97580.1"/>
    </source>
</evidence>
<protein>
    <recommendedName>
        <fullName evidence="8 9">Adenylosuccinate synthetase</fullName>
        <shortName evidence="8">AMPSase</shortName>
        <shortName evidence="8">AdSS</shortName>
        <ecNumber evidence="8 9">6.3.4.4</ecNumber>
    </recommendedName>
    <alternativeName>
        <fullName evidence="8">IMP--aspartate ligase</fullName>
    </alternativeName>
</protein>
<comment type="similarity">
    <text evidence="8 9">Belongs to the adenylosuccinate synthetase family.</text>
</comment>
<feature type="active site" description="Proton acceptor" evidence="8">
    <location>
        <position position="43"/>
    </location>
</feature>
<evidence type="ECO:0000256" key="8">
    <source>
        <dbReference type="HAMAP-Rule" id="MF_00011"/>
    </source>
</evidence>
<comment type="subcellular location">
    <subcellularLocation>
        <location evidence="8">Cytoplasm</location>
    </subcellularLocation>
</comment>
<dbReference type="AlphaFoldDB" id="A0A0G1DIB9"/>
<keyword evidence="8" id="KW-0963">Cytoplasm</keyword>
<dbReference type="EMBL" id="LCFP01000007">
    <property type="protein sequence ID" value="KKS97580.1"/>
    <property type="molecule type" value="Genomic_DNA"/>
</dbReference>
<dbReference type="NCBIfam" id="NF002223">
    <property type="entry name" value="PRK01117.1"/>
    <property type="match status" value="1"/>
</dbReference>
<evidence type="ECO:0000256" key="9">
    <source>
        <dbReference type="RuleBase" id="RU000520"/>
    </source>
</evidence>
<comment type="caution">
    <text evidence="8">Lacks conserved residue(s) required for the propagation of feature annotation.</text>
</comment>
<dbReference type="InterPro" id="IPR018220">
    <property type="entry name" value="Adenylosuccin_syn_GTP-bd"/>
</dbReference>
<comment type="function">
    <text evidence="8">Plays an important role in the de novo pathway of purine nucleotide biosynthesis. Catalyzes the first committed step in the biosynthesis of AMP from IMP.</text>
</comment>
<evidence type="ECO:0000256" key="6">
    <source>
        <dbReference type="ARBA" id="ARBA00022842"/>
    </source>
</evidence>
<dbReference type="GO" id="GO:0046040">
    <property type="term" value="P:IMP metabolic process"/>
    <property type="evidence" value="ECO:0007669"/>
    <property type="project" value="TreeGrafter"/>
</dbReference>
<dbReference type="InterPro" id="IPR042109">
    <property type="entry name" value="Adenylosuccinate_synth_dom1"/>
</dbReference>
<dbReference type="Gene3D" id="1.10.300.10">
    <property type="entry name" value="Adenylosuccinate Synthetase, subunit A, domain 2"/>
    <property type="match status" value="1"/>
</dbReference>
<feature type="binding site" evidence="8">
    <location>
        <begin position="42"/>
        <end position="48"/>
    </location>
    <ligand>
        <name>GTP</name>
        <dbReference type="ChEBI" id="CHEBI:37565"/>
    </ligand>
</feature>
<feature type="binding site" description="in other chain" evidence="8">
    <location>
        <position position="268"/>
    </location>
    <ligand>
        <name>IMP</name>
        <dbReference type="ChEBI" id="CHEBI:58053"/>
        <note>ligand shared between dimeric partners</note>
    </ligand>
</feature>
<evidence type="ECO:0000256" key="4">
    <source>
        <dbReference type="ARBA" id="ARBA00022741"/>
    </source>
</evidence>
<feature type="binding site" description="in other chain" evidence="8">
    <location>
        <begin position="68"/>
        <end position="71"/>
    </location>
    <ligand>
        <name>IMP</name>
        <dbReference type="ChEBI" id="CHEBI:58053"/>
        <note>ligand shared between dimeric partners</note>
    </ligand>
</feature>
<comment type="pathway">
    <text evidence="8 9">Purine metabolism; AMP biosynthesis via de novo pathway; AMP from IMP: step 1/2.</text>
</comment>
<dbReference type="SMART" id="SM00788">
    <property type="entry name" value="Adenylsucc_synt"/>
    <property type="match status" value="1"/>
</dbReference>
<gene>
    <name evidence="8" type="primary">purA</name>
    <name evidence="10" type="ORF">UV73_C0007G0023</name>
</gene>
<dbReference type="HAMAP" id="MF_00011">
    <property type="entry name" value="Adenylosucc_synth"/>
    <property type="match status" value="1"/>
</dbReference>
<comment type="cofactor">
    <cofactor evidence="8">
        <name>Mg(2+)</name>
        <dbReference type="ChEBI" id="CHEBI:18420"/>
    </cofactor>
    <text evidence="8">Binds 1 Mg(2+) ion per subunit.</text>
</comment>
<dbReference type="EC" id="6.3.4.4" evidence="8 9"/>
<dbReference type="GO" id="GO:0000287">
    <property type="term" value="F:magnesium ion binding"/>
    <property type="evidence" value="ECO:0007669"/>
    <property type="project" value="UniProtKB-UniRule"/>
</dbReference>
<evidence type="ECO:0000256" key="5">
    <source>
        <dbReference type="ARBA" id="ARBA00022755"/>
    </source>
</evidence>